<protein>
    <submittedName>
        <fullName evidence="2">Uncharacterized protein</fullName>
    </submittedName>
</protein>
<gene>
    <name evidence="2" type="ORF">XPU_2057</name>
</gene>
<evidence type="ECO:0000256" key="1">
    <source>
        <dbReference type="SAM" id="Phobius"/>
    </source>
</evidence>
<keyword evidence="1" id="KW-0812">Transmembrane</keyword>
<evidence type="ECO:0000313" key="2">
    <source>
        <dbReference type="EMBL" id="GAE50525.1"/>
    </source>
</evidence>
<dbReference type="Proteomes" id="UP000019143">
    <property type="component" value="Unassembled WGS sequence"/>
</dbReference>
<proteinExistence type="predicted"/>
<name>W4S1P4_9XANT</name>
<evidence type="ECO:0000313" key="3">
    <source>
        <dbReference type="Proteomes" id="UP000019143"/>
    </source>
</evidence>
<keyword evidence="1" id="KW-1133">Transmembrane helix</keyword>
<accession>W4S1P4</accession>
<dbReference type="EMBL" id="BAVB01000258">
    <property type="protein sequence ID" value="GAE50525.1"/>
    <property type="molecule type" value="Genomic_DNA"/>
</dbReference>
<feature type="transmembrane region" description="Helical" evidence="1">
    <location>
        <begin position="29"/>
        <end position="47"/>
    </location>
</feature>
<keyword evidence="1" id="KW-0472">Membrane</keyword>
<organism evidence="2 3">
    <name type="scientific">Xanthomonas arboricola pv. pruni str. MAFF 311562</name>
    <dbReference type="NCBI Taxonomy" id="1414836"/>
    <lineage>
        <taxon>Bacteria</taxon>
        <taxon>Pseudomonadati</taxon>
        <taxon>Pseudomonadota</taxon>
        <taxon>Gammaproteobacteria</taxon>
        <taxon>Lysobacterales</taxon>
        <taxon>Lysobacteraceae</taxon>
        <taxon>Xanthomonas</taxon>
    </lineage>
</organism>
<dbReference type="AlphaFoldDB" id="W4S1P4"/>
<comment type="caution">
    <text evidence="2">The sequence shown here is derived from an EMBL/GenBank/DDBJ whole genome shotgun (WGS) entry which is preliminary data.</text>
</comment>
<reference evidence="2 3" key="1">
    <citation type="submission" date="2014-01" db="EMBL/GenBank/DDBJ databases">
        <title>Genome sequence and analysis of Xanthomonas arboricola pv. pruni.</title>
        <authorList>
            <person name="Fujikawa T."/>
            <person name="Nakazono-Nagaoka E."/>
        </authorList>
    </citation>
    <scope>NUCLEOTIDE SEQUENCE [LARGE SCALE GENOMIC DNA]</scope>
    <source>
        <strain evidence="3">MAFF 311562</strain>
    </source>
</reference>
<sequence length="189" mass="20957">MRAKHMRAAGLLQHLLEVAQELGQAVVAQILGALGCLGFLVFVIQAGGDRMMAVVHLGHQVGDGQLQLQCLDALCVRVRHQLQLRSDDMQDRRNLRNHRVAGLEEGRRERLRAGLVAFQKGIHHLIAFDTRHVGVVGAGVFQCEPDEFAAALQAGPVVELIVHALLRDRWRYSVETAWLGGRDRSVSRL</sequence>